<sequence length="82" mass="9058">MIGISWGDPIRAAWELGIGIAQADPGLWPADIIWVGLQFQRYTTKVIPHPTTPPVLFPPPHHYPPPTSVVLRKSIVLTSARI</sequence>
<protein>
    <submittedName>
        <fullName evidence="1">Uncharacterized protein</fullName>
    </submittedName>
</protein>
<proteinExistence type="predicted"/>
<name>A0A5B0RNK1_PUCGR</name>
<accession>A0A5B0RNK1</accession>
<reference evidence="1 2" key="1">
    <citation type="submission" date="2019-05" db="EMBL/GenBank/DDBJ databases">
        <title>Emergence of the Ug99 lineage of the wheat stem rust pathogen through somatic hybridization.</title>
        <authorList>
            <person name="Li F."/>
            <person name="Upadhyaya N.M."/>
            <person name="Sperschneider J."/>
            <person name="Matny O."/>
            <person name="Nguyen-Phuc H."/>
            <person name="Mago R."/>
            <person name="Raley C."/>
            <person name="Miller M.E."/>
            <person name="Silverstein K.A.T."/>
            <person name="Henningsen E."/>
            <person name="Hirsch C.D."/>
            <person name="Visser B."/>
            <person name="Pretorius Z.A."/>
            <person name="Steffenson B.J."/>
            <person name="Schwessinger B."/>
            <person name="Dodds P.N."/>
            <person name="Figueroa M."/>
        </authorList>
    </citation>
    <scope>NUCLEOTIDE SEQUENCE [LARGE SCALE GENOMIC DNA]</scope>
    <source>
        <strain evidence="1 2">Ug99</strain>
    </source>
</reference>
<evidence type="ECO:0000313" key="2">
    <source>
        <dbReference type="Proteomes" id="UP000325313"/>
    </source>
</evidence>
<dbReference type="EMBL" id="VDEP01000172">
    <property type="protein sequence ID" value="KAA1126363.1"/>
    <property type="molecule type" value="Genomic_DNA"/>
</dbReference>
<organism evidence="1 2">
    <name type="scientific">Puccinia graminis f. sp. tritici</name>
    <dbReference type="NCBI Taxonomy" id="56615"/>
    <lineage>
        <taxon>Eukaryota</taxon>
        <taxon>Fungi</taxon>
        <taxon>Dikarya</taxon>
        <taxon>Basidiomycota</taxon>
        <taxon>Pucciniomycotina</taxon>
        <taxon>Pucciniomycetes</taxon>
        <taxon>Pucciniales</taxon>
        <taxon>Pucciniaceae</taxon>
        <taxon>Puccinia</taxon>
    </lineage>
</organism>
<gene>
    <name evidence="1" type="ORF">PGTUg99_029140</name>
</gene>
<dbReference type="Proteomes" id="UP000325313">
    <property type="component" value="Unassembled WGS sequence"/>
</dbReference>
<dbReference type="AlphaFoldDB" id="A0A5B0RNK1"/>
<evidence type="ECO:0000313" key="1">
    <source>
        <dbReference type="EMBL" id="KAA1126363.1"/>
    </source>
</evidence>
<comment type="caution">
    <text evidence="1">The sequence shown here is derived from an EMBL/GenBank/DDBJ whole genome shotgun (WGS) entry which is preliminary data.</text>
</comment>